<comment type="similarity">
    <text evidence="2 6">Belongs to the acyl-CoA dehydrogenase family.</text>
</comment>
<dbReference type="GO" id="GO:0003995">
    <property type="term" value="F:acyl-CoA dehydrogenase activity"/>
    <property type="evidence" value="ECO:0007669"/>
    <property type="project" value="InterPro"/>
</dbReference>
<dbReference type="Pfam" id="PF02770">
    <property type="entry name" value="Acyl-CoA_dh_M"/>
    <property type="match status" value="1"/>
</dbReference>
<comment type="cofactor">
    <cofactor evidence="1 6">
        <name>FAD</name>
        <dbReference type="ChEBI" id="CHEBI:57692"/>
    </cofactor>
</comment>
<gene>
    <name evidence="10" type="ORF">SAMN04489719_1730</name>
</gene>
<reference evidence="11" key="1">
    <citation type="submission" date="2016-10" db="EMBL/GenBank/DDBJ databases">
        <authorList>
            <person name="Varghese N."/>
            <person name="Submissions S."/>
        </authorList>
    </citation>
    <scope>NUCLEOTIDE SEQUENCE [LARGE SCALE GENOMIC DNA]</scope>
    <source>
        <strain evidence="11">DSM 22965</strain>
    </source>
</reference>
<dbReference type="Proteomes" id="UP000199649">
    <property type="component" value="Chromosome I"/>
</dbReference>
<dbReference type="Pfam" id="PF00441">
    <property type="entry name" value="Acyl-CoA_dh_1"/>
    <property type="match status" value="1"/>
</dbReference>
<dbReference type="InterPro" id="IPR036250">
    <property type="entry name" value="AcylCo_DH-like_C"/>
</dbReference>
<evidence type="ECO:0000259" key="7">
    <source>
        <dbReference type="Pfam" id="PF00441"/>
    </source>
</evidence>
<dbReference type="InterPro" id="IPR006089">
    <property type="entry name" value="Acyl-CoA_DH_CS"/>
</dbReference>
<evidence type="ECO:0000256" key="6">
    <source>
        <dbReference type="RuleBase" id="RU362125"/>
    </source>
</evidence>
<dbReference type="PANTHER" id="PTHR43884:SF12">
    <property type="entry name" value="ISOVALERYL-COA DEHYDROGENASE, MITOCHONDRIAL-RELATED"/>
    <property type="match status" value="1"/>
</dbReference>
<evidence type="ECO:0000256" key="1">
    <source>
        <dbReference type="ARBA" id="ARBA00001974"/>
    </source>
</evidence>
<dbReference type="FunFam" id="2.40.110.10:FF:000002">
    <property type="entry name" value="Acyl-CoA dehydrogenase fadE12"/>
    <property type="match status" value="1"/>
</dbReference>
<dbReference type="PIRSF" id="PIRSF016578">
    <property type="entry name" value="HsaA"/>
    <property type="match status" value="1"/>
</dbReference>
<dbReference type="InterPro" id="IPR046373">
    <property type="entry name" value="Acyl-CoA_Oxase/DH_mid-dom_sf"/>
</dbReference>
<keyword evidence="4 6" id="KW-0274">FAD</keyword>
<dbReference type="PANTHER" id="PTHR43884">
    <property type="entry name" value="ACYL-COA DEHYDROGENASE"/>
    <property type="match status" value="1"/>
</dbReference>
<proteinExistence type="inferred from homology"/>
<dbReference type="InterPro" id="IPR013786">
    <property type="entry name" value="AcylCoA_DH/ox_N"/>
</dbReference>
<keyword evidence="5 6" id="KW-0560">Oxidoreductase</keyword>
<sequence length="386" mass="42823">MRSDFYDDEHEAFRESVREFVARHIAPHLAQWEADGLTDRDLYRRMGEAGMVGLAIPEEYGGMGVDDYRFRLVISEELSRVGAASVNATFGVHDDIVLAYLLDLATPEQRERWLPAMASGDSIAAIGMTEPDAGSDLQGIRTAAVRDGDDWILNGSKTFITNGFHADKVLVFARTDPEAGSRGFTLLLVENGMAGFERGRKLDKIGLRSQDTAELFFRDVRVPDANRVGEVGMGLIAMMERLPRERLSIGAAALSSAEAAYAWGRDYVFQRKAFGGLVGDLPTVRFALAELETELDIARAYVERCILALNEGHLTTADASKAKWWTTELEQRVITRSLQLHGGYGFMEEYPIARAFRDSRVQSIYGGTTEIMKEIIGRDIAKRAKG</sequence>
<feature type="domain" description="Acyl-CoA oxidase/dehydrogenase middle" evidence="8">
    <location>
        <begin position="125"/>
        <end position="220"/>
    </location>
</feature>
<evidence type="ECO:0000256" key="3">
    <source>
        <dbReference type="ARBA" id="ARBA00022630"/>
    </source>
</evidence>
<dbReference type="Gene3D" id="2.40.110.10">
    <property type="entry name" value="Butyryl-CoA Dehydrogenase, subunit A, domain 2"/>
    <property type="match status" value="1"/>
</dbReference>
<dbReference type="SUPFAM" id="SSF47203">
    <property type="entry name" value="Acyl-CoA dehydrogenase C-terminal domain-like"/>
    <property type="match status" value="1"/>
</dbReference>
<dbReference type="InterPro" id="IPR009100">
    <property type="entry name" value="AcylCoA_DH/oxidase_NM_dom_sf"/>
</dbReference>
<dbReference type="Pfam" id="PF02771">
    <property type="entry name" value="Acyl-CoA_dh_N"/>
    <property type="match status" value="1"/>
</dbReference>
<dbReference type="GO" id="GO:0050660">
    <property type="term" value="F:flavin adenine dinucleotide binding"/>
    <property type="evidence" value="ECO:0007669"/>
    <property type="project" value="InterPro"/>
</dbReference>
<dbReference type="FunFam" id="1.10.540.10:FF:000026">
    <property type="entry name" value="Acyl-CoA dehydrogenase medium chain"/>
    <property type="match status" value="1"/>
</dbReference>
<evidence type="ECO:0000256" key="4">
    <source>
        <dbReference type="ARBA" id="ARBA00022827"/>
    </source>
</evidence>
<dbReference type="InterPro" id="IPR006091">
    <property type="entry name" value="Acyl-CoA_Oxase/DH_mid-dom"/>
</dbReference>
<feature type="domain" description="Acyl-CoA dehydrogenase/oxidase N-terminal" evidence="9">
    <location>
        <begin position="8"/>
        <end position="121"/>
    </location>
</feature>
<dbReference type="AlphaFoldDB" id="A0A1H1Q3Y2"/>
<dbReference type="PROSITE" id="PS00073">
    <property type="entry name" value="ACYL_COA_DH_2"/>
    <property type="match status" value="1"/>
</dbReference>
<evidence type="ECO:0000259" key="8">
    <source>
        <dbReference type="Pfam" id="PF02770"/>
    </source>
</evidence>
<dbReference type="InterPro" id="IPR009075">
    <property type="entry name" value="AcylCo_DH/oxidase_C"/>
</dbReference>
<evidence type="ECO:0000256" key="2">
    <source>
        <dbReference type="ARBA" id="ARBA00009347"/>
    </source>
</evidence>
<keyword evidence="3 6" id="KW-0285">Flavoprotein</keyword>
<dbReference type="OrthoDB" id="2769798at2"/>
<evidence type="ECO:0000256" key="5">
    <source>
        <dbReference type="ARBA" id="ARBA00023002"/>
    </source>
</evidence>
<feature type="domain" description="Acyl-CoA dehydrogenase/oxidase C-terminal" evidence="7">
    <location>
        <begin position="232"/>
        <end position="380"/>
    </location>
</feature>
<dbReference type="Gene3D" id="1.20.140.10">
    <property type="entry name" value="Butyryl-CoA Dehydrogenase, subunit A, domain 3"/>
    <property type="match status" value="1"/>
</dbReference>
<dbReference type="PROSITE" id="PS00072">
    <property type="entry name" value="ACYL_COA_DH_1"/>
    <property type="match status" value="1"/>
</dbReference>
<protein>
    <submittedName>
        <fullName evidence="10">Long-chain-acyl-CoA dehydrogenase</fullName>
    </submittedName>
</protein>
<dbReference type="FunFam" id="1.20.140.10:FF:000001">
    <property type="entry name" value="Acyl-CoA dehydrogenase"/>
    <property type="match status" value="1"/>
</dbReference>
<accession>A0A1H1Q3Y2</accession>
<keyword evidence="11" id="KW-1185">Reference proteome</keyword>
<evidence type="ECO:0000313" key="11">
    <source>
        <dbReference type="Proteomes" id="UP000199649"/>
    </source>
</evidence>
<dbReference type="Gene3D" id="1.10.540.10">
    <property type="entry name" value="Acyl-CoA dehydrogenase/oxidase, N-terminal domain"/>
    <property type="match status" value="1"/>
</dbReference>
<organism evidence="10 11">
    <name type="scientific">Agrococcus carbonis</name>
    <dbReference type="NCBI Taxonomy" id="684552"/>
    <lineage>
        <taxon>Bacteria</taxon>
        <taxon>Bacillati</taxon>
        <taxon>Actinomycetota</taxon>
        <taxon>Actinomycetes</taxon>
        <taxon>Micrococcales</taxon>
        <taxon>Microbacteriaceae</taxon>
        <taxon>Agrococcus</taxon>
    </lineage>
</organism>
<evidence type="ECO:0000259" key="9">
    <source>
        <dbReference type="Pfam" id="PF02771"/>
    </source>
</evidence>
<name>A0A1H1Q3Y2_9MICO</name>
<dbReference type="InterPro" id="IPR037069">
    <property type="entry name" value="AcylCoA_DH/ox_N_sf"/>
</dbReference>
<evidence type="ECO:0000313" key="10">
    <source>
        <dbReference type="EMBL" id="SDS18221.1"/>
    </source>
</evidence>
<dbReference type="STRING" id="684552.SAMN04489719_1730"/>
<dbReference type="SUPFAM" id="SSF56645">
    <property type="entry name" value="Acyl-CoA dehydrogenase NM domain-like"/>
    <property type="match status" value="1"/>
</dbReference>
<dbReference type="EMBL" id="LT629734">
    <property type="protein sequence ID" value="SDS18221.1"/>
    <property type="molecule type" value="Genomic_DNA"/>
</dbReference>
<dbReference type="RefSeq" id="WP_092666642.1">
    <property type="nucleotide sequence ID" value="NZ_LT629734.1"/>
</dbReference>